<feature type="domain" description="Large ribosomal subunit protein bL25 beta" evidence="7">
    <location>
        <begin position="98"/>
        <end position="178"/>
    </location>
</feature>
<evidence type="ECO:0000313" key="8">
    <source>
        <dbReference type="EMBL" id="MFN0255601.1"/>
    </source>
</evidence>
<dbReference type="GO" id="GO:0005840">
    <property type="term" value="C:ribosome"/>
    <property type="evidence" value="ECO:0007669"/>
    <property type="project" value="UniProtKB-KW"/>
</dbReference>
<evidence type="ECO:0000256" key="3">
    <source>
        <dbReference type="ARBA" id="ARBA00022980"/>
    </source>
</evidence>
<evidence type="ECO:0000259" key="7">
    <source>
        <dbReference type="Pfam" id="PF14693"/>
    </source>
</evidence>
<comment type="caution">
    <text evidence="8">The sequence shown here is derived from an EMBL/GenBank/DDBJ whole genome shotgun (WGS) entry which is preliminary data.</text>
</comment>
<sequence>MKTIAISGSLRENVGKRDAKELRYEGKVPAVLYGGAEQVHFAILRTDLNDAIYSPEASFVEITLDGKTVKAIVKDAQFHPLTDLLLHVDFLQLFDEKEINMEIPVKLTGTSPGVKMGGKLVQKLRKLRVKALPKNMPQVVEVSIAKLEVGNLFRVRDLEKGEYFVTNTPEDTIVSVGMSRALKQAENEAKGKK</sequence>
<dbReference type="InterPro" id="IPR037121">
    <property type="entry name" value="Ribosomal_bL25_C"/>
</dbReference>
<dbReference type="InterPro" id="IPR020056">
    <property type="entry name" value="Rbsml_bL25/Gln-tRNA_synth_N"/>
</dbReference>
<evidence type="ECO:0000256" key="4">
    <source>
        <dbReference type="ARBA" id="ARBA00023274"/>
    </source>
</evidence>
<keyword evidence="1 5" id="KW-0699">rRNA-binding</keyword>
<name>A0ABW9J4Y8_9SPHI</name>
<evidence type="ECO:0000256" key="1">
    <source>
        <dbReference type="ARBA" id="ARBA00022730"/>
    </source>
</evidence>
<dbReference type="CDD" id="cd00495">
    <property type="entry name" value="Ribosomal_L25_TL5_CTC"/>
    <property type="match status" value="1"/>
</dbReference>
<dbReference type="Gene3D" id="2.40.240.10">
    <property type="entry name" value="Ribosomal Protein L25, Chain P"/>
    <property type="match status" value="1"/>
</dbReference>
<dbReference type="RefSeq" id="WP_138722693.1">
    <property type="nucleotide sequence ID" value="NZ_SSHJ02000005.1"/>
</dbReference>
<dbReference type="InterPro" id="IPR029751">
    <property type="entry name" value="Ribosomal_L25_dom"/>
</dbReference>
<dbReference type="Pfam" id="PF01386">
    <property type="entry name" value="Ribosomal_L25p"/>
    <property type="match status" value="1"/>
</dbReference>
<keyword evidence="2 5" id="KW-0694">RNA-binding</keyword>
<keyword evidence="4 5" id="KW-0687">Ribonucleoprotein</keyword>
<dbReference type="SUPFAM" id="SSF50715">
    <property type="entry name" value="Ribosomal protein L25-like"/>
    <property type="match status" value="1"/>
</dbReference>
<dbReference type="NCBIfam" id="NF004132">
    <property type="entry name" value="PRK05618.2-2"/>
    <property type="match status" value="1"/>
</dbReference>
<dbReference type="EMBL" id="SSHJ02000005">
    <property type="protein sequence ID" value="MFN0255601.1"/>
    <property type="molecule type" value="Genomic_DNA"/>
</dbReference>
<gene>
    <name evidence="5" type="primary">rplY</name>
    <name evidence="5" type="synonym">ctc</name>
    <name evidence="8" type="ORF">E6A44_008465</name>
</gene>
<dbReference type="HAMAP" id="MF_01334">
    <property type="entry name" value="Ribosomal_bL25_CTC"/>
    <property type="match status" value="1"/>
</dbReference>
<keyword evidence="9" id="KW-1185">Reference proteome</keyword>
<evidence type="ECO:0000259" key="6">
    <source>
        <dbReference type="Pfam" id="PF01386"/>
    </source>
</evidence>
<dbReference type="InterPro" id="IPR001021">
    <property type="entry name" value="Ribosomal_bL25_long"/>
</dbReference>
<dbReference type="Pfam" id="PF14693">
    <property type="entry name" value="Ribosomal_TL5_C"/>
    <property type="match status" value="1"/>
</dbReference>
<dbReference type="PANTHER" id="PTHR33284:SF1">
    <property type="entry name" value="RIBOSOMAL PROTEIN L25_GLN-TRNA SYNTHETASE, ANTI-CODON-BINDING DOMAIN-CONTAINING PROTEIN"/>
    <property type="match status" value="1"/>
</dbReference>
<evidence type="ECO:0000256" key="2">
    <source>
        <dbReference type="ARBA" id="ARBA00022884"/>
    </source>
</evidence>
<dbReference type="NCBIfam" id="TIGR00731">
    <property type="entry name" value="bL25_bact_ctc"/>
    <property type="match status" value="1"/>
</dbReference>
<comment type="function">
    <text evidence="5">This is one of the proteins that binds to the 5S RNA in the ribosome where it forms part of the central protuberance.</text>
</comment>
<protein>
    <recommendedName>
        <fullName evidence="5">Large ribosomal subunit protein bL25</fullName>
    </recommendedName>
    <alternativeName>
        <fullName evidence="5">General stress protein CTC</fullName>
    </alternativeName>
</protein>
<evidence type="ECO:0000256" key="5">
    <source>
        <dbReference type="HAMAP-Rule" id="MF_01334"/>
    </source>
</evidence>
<keyword evidence="3 5" id="KW-0689">Ribosomal protein</keyword>
<evidence type="ECO:0000313" key="9">
    <source>
        <dbReference type="Proteomes" id="UP001517247"/>
    </source>
</evidence>
<organism evidence="8 9">
    <name type="scientific">Pedobacter ureilyticus</name>
    <dbReference type="NCBI Taxonomy" id="1393051"/>
    <lineage>
        <taxon>Bacteria</taxon>
        <taxon>Pseudomonadati</taxon>
        <taxon>Bacteroidota</taxon>
        <taxon>Sphingobacteriia</taxon>
        <taxon>Sphingobacteriales</taxon>
        <taxon>Sphingobacteriaceae</taxon>
        <taxon>Pedobacter</taxon>
    </lineage>
</organism>
<feature type="domain" description="Large ribosomal subunit protein bL25 L25" evidence="6">
    <location>
        <begin position="7"/>
        <end position="90"/>
    </location>
</feature>
<reference evidence="8 9" key="1">
    <citation type="submission" date="2024-12" db="EMBL/GenBank/DDBJ databases">
        <authorList>
            <person name="Hu S."/>
        </authorList>
    </citation>
    <scope>NUCLEOTIDE SEQUENCE [LARGE SCALE GENOMIC DNA]</scope>
    <source>
        <strain evidence="8 9">THG-T11</strain>
    </source>
</reference>
<dbReference type="InterPro" id="IPR020057">
    <property type="entry name" value="Ribosomal_bL25_b-dom"/>
</dbReference>
<dbReference type="Proteomes" id="UP001517247">
    <property type="component" value="Unassembled WGS sequence"/>
</dbReference>
<dbReference type="InterPro" id="IPR011035">
    <property type="entry name" value="Ribosomal_bL25/Gln-tRNA_synth"/>
</dbReference>
<proteinExistence type="inferred from homology"/>
<accession>A0ABW9J4Y8</accession>
<comment type="similarity">
    <text evidence="5">Belongs to the bacterial ribosomal protein bL25 family. CTC subfamily.</text>
</comment>
<comment type="subunit">
    <text evidence="5">Part of the 50S ribosomal subunit; part of the 5S rRNA/L5/L18/L25 subcomplex. Contacts the 5S rRNA. Binds to the 5S rRNA independently of L5 and L18.</text>
</comment>
<dbReference type="Gene3D" id="2.170.120.20">
    <property type="entry name" value="Ribosomal protein L25, beta domain"/>
    <property type="match status" value="1"/>
</dbReference>
<dbReference type="PANTHER" id="PTHR33284">
    <property type="entry name" value="RIBOSOMAL PROTEIN L25/GLN-TRNA SYNTHETASE, ANTI-CODON-BINDING DOMAIN-CONTAINING PROTEIN"/>
    <property type="match status" value="1"/>
</dbReference>
<dbReference type="InterPro" id="IPR020930">
    <property type="entry name" value="Ribosomal_uL5_bac-type"/>
</dbReference>